<gene>
    <name evidence="2" type="ORF">MTP13_18030</name>
</gene>
<dbReference type="InterPro" id="IPR016032">
    <property type="entry name" value="Sig_transdc_resp-reg_C-effctor"/>
</dbReference>
<dbReference type="Gene3D" id="1.25.40.10">
    <property type="entry name" value="Tetratricopeptide repeat domain"/>
    <property type="match status" value="2"/>
</dbReference>
<dbReference type="Pfam" id="PF03704">
    <property type="entry name" value="BTAD"/>
    <property type="match status" value="1"/>
</dbReference>
<dbReference type="Pfam" id="PF25872">
    <property type="entry name" value="HTH_77"/>
    <property type="match status" value="1"/>
</dbReference>
<dbReference type="SUPFAM" id="SSF52540">
    <property type="entry name" value="P-loop containing nucleoside triphosphate hydrolases"/>
    <property type="match status" value="1"/>
</dbReference>
<dbReference type="PRINTS" id="PR00364">
    <property type="entry name" value="DISEASERSIST"/>
</dbReference>
<dbReference type="Gene3D" id="1.10.10.10">
    <property type="entry name" value="Winged helix-like DNA-binding domain superfamily/Winged helix DNA-binding domain"/>
    <property type="match status" value="1"/>
</dbReference>
<dbReference type="InterPro" id="IPR058852">
    <property type="entry name" value="HTH_77"/>
</dbReference>
<proteinExistence type="predicted"/>
<dbReference type="InterPro" id="IPR011990">
    <property type="entry name" value="TPR-like_helical_dom_sf"/>
</dbReference>
<dbReference type="SUPFAM" id="SSF48452">
    <property type="entry name" value="TPR-like"/>
    <property type="match status" value="1"/>
</dbReference>
<dbReference type="SUPFAM" id="SSF46894">
    <property type="entry name" value="C-terminal effector domain of the bipartite response regulators"/>
    <property type="match status" value="1"/>
</dbReference>
<keyword evidence="3" id="KW-1185">Reference proteome</keyword>
<feature type="domain" description="Bacterial transcriptional activator" evidence="1">
    <location>
        <begin position="108"/>
        <end position="252"/>
    </location>
</feature>
<evidence type="ECO:0000313" key="3">
    <source>
        <dbReference type="Proteomes" id="UP000831304"/>
    </source>
</evidence>
<evidence type="ECO:0000259" key="1">
    <source>
        <dbReference type="SMART" id="SM01043"/>
    </source>
</evidence>
<dbReference type="EMBL" id="CP094533">
    <property type="protein sequence ID" value="UOE26178.1"/>
    <property type="molecule type" value="Genomic_DNA"/>
</dbReference>
<dbReference type="InterPro" id="IPR005158">
    <property type="entry name" value="BTAD"/>
</dbReference>
<dbReference type="PANTHER" id="PTHR47691">
    <property type="entry name" value="REGULATOR-RELATED"/>
    <property type="match status" value="1"/>
</dbReference>
<reference evidence="2 3" key="1">
    <citation type="submission" date="2022-03" db="EMBL/GenBank/DDBJ databases">
        <title>Agromyces sp. isolated from the gut of P. brevitarsis seulensis larvae.</title>
        <authorList>
            <person name="Won M."/>
            <person name="Kwon S.-W."/>
        </authorList>
    </citation>
    <scope>NUCLEOTIDE SEQUENCE [LARGE SCALE GENOMIC DNA]</scope>
    <source>
        <strain evidence="2 3">KACC 16215</strain>
    </source>
</reference>
<accession>A0ABY4AWF6</accession>
<dbReference type="InterPro" id="IPR027417">
    <property type="entry name" value="P-loop_NTPase"/>
</dbReference>
<dbReference type="RefSeq" id="WP_243569013.1">
    <property type="nucleotide sequence ID" value="NZ_BAAARD010000006.1"/>
</dbReference>
<evidence type="ECO:0000313" key="2">
    <source>
        <dbReference type="EMBL" id="UOE26178.1"/>
    </source>
</evidence>
<dbReference type="InterPro" id="IPR036388">
    <property type="entry name" value="WH-like_DNA-bd_sf"/>
</dbReference>
<name>A0ABY4AWF6_9MICO</name>
<protein>
    <recommendedName>
        <fullName evidence="1">Bacterial transcriptional activator domain-containing protein</fullName>
    </recommendedName>
</protein>
<organism evidence="2 3">
    <name type="scientific">Agromyces soli</name>
    <dbReference type="NCBI Taxonomy" id="659012"/>
    <lineage>
        <taxon>Bacteria</taxon>
        <taxon>Bacillati</taxon>
        <taxon>Actinomycetota</taxon>
        <taxon>Actinomycetes</taxon>
        <taxon>Micrococcales</taxon>
        <taxon>Microbacteriaceae</taxon>
        <taxon>Agromyces</taxon>
    </lineage>
</organism>
<sequence>MLNADRTGEGAPGVGVLGPVVVADAGGCLVEPSGALAKALVAVLVAIPRRPGDVVGIDTIVDELWGDAPPQHPRAALQTLVSRLRRLSPALIRSTPAGYALAQAPETVDLAAAELAGESGDQRGTDPAAELARVDAALARWRGEPGDDLGGAPVADALAARAATARERLLRRRAELLAAGGADPDEAADAYAALSQRHPLDEAAVAGRLEALAAAGRRAEALTEYAAFRERLAEELGVDPSPALVAVHARLLREPPHPGAAPADQVAAASAPTATPAPGIRLGLRAEPNPLLGRDDDVREVERLLHEHRLVTVLGAGGLGKTRLAQAVAARFPAPAVVVVELAGVRDDDDIELALGSALGLREARSARLADAASRPELRQRIEARLGEAPTLLVLDNCEQIIDGAAHWAAELLAAAPELTVLATSRSPLAIGAERVVPLAPLAVREGEEIGPAGRLFRDRALAARPDATLPDEIVDRLCARLDGLPLAIELAAARVRSMSVAEIEARLDNRFALLSNGDRSAPERQRTLEAVIDWSWALLDEDERRGLARLSWFADGFGLDAAEAVLGDGALRVLDGLVAQSLLTVRETSDGGVRYRMLETVREFGQLRLEQEGATAEARDAMARWAERVSELPFVGGGGTQLLALRRMRIEEENLVEVLRRAIAEERVPTVLRVYAALGYFWSVRSAHAEVMTFGQAALSATRHGARGPELAVPALLTAVFAASTAMAYDASSGARALARLKAHARDGWPVPQWLRGIAGFLAAGDLAEAVARLVTMSESDDQATALVGALLRTQFEENAGDPEAATEHAHHAHALARRVGDVWAESMSSMMLAQLASQTGHPEAALRWADSAESGLRLLDSEPDLVQLEWMRAGNLLSAGRLDEARPLITEFASSERRTADGLGLATVGELGLSELARAEGRMADAARHARTAIDSFGVAERSSPWFLMVLADLVSATAHDDRDAADAAFWAARIRYRTLGMQRVWTNSTDKPVLGTAALGWSAWAIRRQELRDRGLELLALAERLRARQDLPGLRLATHLGDAEVLVGRAALERARSAAAALDPEARVARTRELLALPLPTTGPGA</sequence>
<dbReference type="Proteomes" id="UP000831304">
    <property type="component" value="Chromosome"/>
</dbReference>
<dbReference type="SMART" id="SM01043">
    <property type="entry name" value="BTAD"/>
    <property type="match status" value="1"/>
</dbReference>
<dbReference type="PANTHER" id="PTHR47691:SF3">
    <property type="entry name" value="HTH-TYPE TRANSCRIPTIONAL REGULATOR RV0890C-RELATED"/>
    <property type="match status" value="1"/>
</dbReference>
<dbReference type="Gene3D" id="3.40.50.300">
    <property type="entry name" value="P-loop containing nucleotide triphosphate hydrolases"/>
    <property type="match status" value="1"/>
</dbReference>